<evidence type="ECO:0000313" key="3">
    <source>
        <dbReference type="Proteomes" id="UP000596742"/>
    </source>
</evidence>
<keyword evidence="3" id="KW-1185">Reference proteome</keyword>
<evidence type="ECO:0000313" key="2">
    <source>
        <dbReference type="EMBL" id="VDI12427.1"/>
    </source>
</evidence>
<keyword evidence="1" id="KW-0472">Membrane</keyword>
<reference evidence="2" key="1">
    <citation type="submission" date="2018-11" db="EMBL/GenBank/DDBJ databases">
        <authorList>
            <person name="Alioto T."/>
            <person name="Alioto T."/>
        </authorList>
    </citation>
    <scope>NUCLEOTIDE SEQUENCE</scope>
</reference>
<name>A0A8B6D246_MYTGA</name>
<gene>
    <name evidence="2" type="ORF">MGAL_10B067127</name>
</gene>
<dbReference type="AlphaFoldDB" id="A0A8B6D246"/>
<comment type="caution">
    <text evidence="2">The sequence shown here is derived from an EMBL/GenBank/DDBJ whole genome shotgun (WGS) entry which is preliminary data.</text>
</comment>
<protein>
    <submittedName>
        <fullName evidence="2">Uncharacterized protein</fullName>
    </submittedName>
</protein>
<keyword evidence="1" id="KW-0812">Transmembrane</keyword>
<feature type="transmembrane region" description="Helical" evidence="1">
    <location>
        <begin position="15"/>
        <end position="32"/>
    </location>
</feature>
<dbReference type="OrthoDB" id="10268345at2759"/>
<keyword evidence="1" id="KW-1133">Transmembrane helix</keyword>
<organism evidence="2 3">
    <name type="scientific">Mytilus galloprovincialis</name>
    <name type="common">Mediterranean mussel</name>
    <dbReference type="NCBI Taxonomy" id="29158"/>
    <lineage>
        <taxon>Eukaryota</taxon>
        <taxon>Metazoa</taxon>
        <taxon>Spiralia</taxon>
        <taxon>Lophotrochozoa</taxon>
        <taxon>Mollusca</taxon>
        <taxon>Bivalvia</taxon>
        <taxon>Autobranchia</taxon>
        <taxon>Pteriomorphia</taxon>
        <taxon>Mytilida</taxon>
        <taxon>Mytiloidea</taxon>
        <taxon>Mytilidae</taxon>
        <taxon>Mytilinae</taxon>
        <taxon>Mytilus</taxon>
    </lineage>
</organism>
<proteinExistence type="predicted"/>
<dbReference type="Proteomes" id="UP000596742">
    <property type="component" value="Unassembled WGS sequence"/>
</dbReference>
<evidence type="ECO:0000256" key="1">
    <source>
        <dbReference type="SAM" id="Phobius"/>
    </source>
</evidence>
<sequence>MRLLIVSHYQGVKMAWYNALSVCALLMLYNFANGLKSDLHHIFSNEKFGDLEHDCINQEFLSRLDNLSCKDLCYNKVTLPGGSIARNGTCFENLKCKNPFYNCCRAIINLLKVPNTGTYMPFATDCACQMCTGFDTSHLPSIQDIFESNFGE</sequence>
<dbReference type="EMBL" id="UYJE01002627">
    <property type="protein sequence ID" value="VDI12427.1"/>
    <property type="molecule type" value="Genomic_DNA"/>
</dbReference>
<accession>A0A8B6D246</accession>